<evidence type="ECO:0000313" key="4">
    <source>
        <dbReference type="EMBL" id="CAE6518298.1"/>
    </source>
</evidence>
<dbReference type="AlphaFoldDB" id="A0A8H3HJE3"/>
<name>A0A8H3HJE3_9AGAM</name>
<dbReference type="InterPro" id="IPR013087">
    <property type="entry name" value="Znf_C2H2_type"/>
</dbReference>
<evidence type="ECO:0000313" key="5">
    <source>
        <dbReference type="Proteomes" id="UP000663853"/>
    </source>
</evidence>
<gene>
    <name evidence="4" type="ORF">RDB_LOCUS142169</name>
</gene>
<comment type="caution">
    <text evidence="4">The sequence shown here is derived from an EMBL/GenBank/DDBJ whole genome shotgun (WGS) entry which is preliminary data.</text>
</comment>
<evidence type="ECO:0000259" key="3">
    <source>
        <dbReference type="PROSITE" id="PS50157"/>
    </source>
</evidence>
<dbReference type="Proteomes" id="UP000663853">
    <property type="component" value="Unassembled WGS sequence"/>
</dbReference>
<dbReference type="EMBL" id="CAJMXA010003873">
    <property type="protein sequence ID" value="CAE6518298.1"/>
    <property type="molecule type" value="Genomic_DNA"/>
</dbReference>
<keyword evidence="1" id="KW-0479">Metal-binding</keyword>
<dbReference type="GO" id="GO:0008270">
    <property type="term" value="F:zinc ion binding"/>
    <property type="evidence" value="ECO:0007669"/>
    <property type="project" value="UniProtKB-KW"/>
</dbReference>
<feature type="domain" description="C2H2-type" evidence="3">
    <location>
        <begin position="331"/>
        <end position="360"/>
    </location>
</feature>
<keyword evidence="1" id="KW-0862">Zinc</keyword>
<sequence length="360" mass="40670">MHYNGQVGEQSFAQSASSDATDVVGYSDLSYWVDEAQLELLDPALGAFSGAHLPSLSQWDPLLEYCNDYPPLLQPSYSSSNGGQAATMAYSAQQYDNQVNKCTPCYASFNEEDGATSTASFPSNLPEPSLYELPPPQESLVAPSPGEIQCLQNQYGQSYLDQNQVSTHNALKDWECFDMLMYYSTGVPIQAPENMHAPIEPFRMHLTDPTFPFKTGVEIGEVTAVQEQLASSSSTTVEQFPSSSPTRFSRGHKRKLSRYETPNTIQLEGPTMRDEYKHVLEQCWKYCTVLKDKRIMCRCAQVPELRLAVEKCKGIYKGTHEWKRRHNPEPVICDKCGKTFKRKDVMLKHRKQYCLETRHA</sequence>
<evidence type="ECO:0000256" key="2">
    <source>
        <dbReference type="SAM" id="MobiDB-lite"/>
    </source>
</evidence>
<keyword evidence="1" id="KW-0863">Zinc-finger</keyword>
<protein>
    <recommendedName>
        <fullName evidence="3">C2H2-type domain-containing protein</fullName>
    </recommendedName>
</protein>
<dbReference type="PROSITE" id="PS50157">
    <property type="entry name" value="ZINC_FINGER_C2H2_2"/>
    <property type="match status" value="1"/>
</dbReference>
<feature type="region of interest" description="Disordered" evidence="2">
    <location>
        <begin position="230"/>
        <end position="255"/>
    </location>
</feature>
<evidence type="ECO:0000256" key="1">
    <source>
        <dbReference type="PROSITE-ProRule" id="PRU00042"/>
    </source>
</evidence>
<organism evidence="4 5">
    <name type="scientific">Rhizoctonia solani</name>
    <dbReference type="NCBI Taxonomy" id="456999"/>
    <lineage>
        <taxon>Eukaryota</taxon>
        <taxon>Fungi</taxon>
        <taxon>Dikarya</taxon>
        <taxon>Basidiomycota</taxon>
        <taxon>Agaricomycotina</taxon>
        <taxon>Agaricomycetes</taxon>
        <taxon>Cantharellales</taxon>
        <taxon>Ceratobasidiaceae</taxon>
        <taxon>Rhizoctonia</taxon>
    </lineage>
</organism>
<proteinExistence type="predicted"/>
<dbReference type="OrthoDB" id="4062651at2759"/>
<accession>A0A8H3HJE3</accession>
<feature type="compositionally biased region" description="Polar residues" evidence="2">
    <location>
        <begin position="230"/>
        <end position="247"/>
    </location>
</feature>
<reference evidence="4" key="1">
    <citation type="submission" date="2021-01" db="EMBL/GenBank/DDBJ databases">
        <authorList>
            <person name="Kaushik A."/>
        </authorList>
    </citation>
    <scope>NUCLEOTIDE SEQUENCE</scope>
    <source>
        <strain evidence="4">AG6-10EEA</strain>
    </source>
</reference>